<feature type="region of interest" description="Disordered" evidence="1">
    <location>
        <begin position="124"/>
        <end position="168"/>
    </location>
</feature>
<organism evidence="2 3">
    <name type="scientific">Candolleomyces aberdarensis</name>
    <dbReference type="NCBI Taxonomy" id="2316362"/>
    <lineage>
        <taxon>Eukaryota</taxon>
        <taxon>Fungi</taxon>
        <taxon>Dikarya</taxon>
        <taxon>Basidiomycota</taxon>
        <taxon>Agaricomycotina</taxon>
        <taxon>Agaricomycetes</taxon>
        <taxon>Agaricomycetidae</taxon>
        <taxon>Agaricales</taxon>
        <taxon>Agaricineae</taxon>
        <taxon>Psathyrellaceae</taxon>
        <taxon>Candolleomyces</taxon>
    </lineage>
</organism>
<proteinExistence type="predicted"/>
<feature type="compositionally biased region" description="Basic and acidic residues" evidence="1">
    <location>
        <begin position="124"/>
        <end position="136"/>
    </location>
</feature>
<sequence>MNSNNIAAFWQERLQEIKPKFAFSPSVPIGNVIGHNSALNQPLVEQAVQILTHNPTLLSKAEVVSQAINQDNHLNDIHLAATVHGIINPFPKDLRVTLQRLIRTGIRDCSDQPLPTWAQTGRELKDYSRGGGRDTTRTVPTKRNYSTMGQPPSTPFMLPSSSSNTMEPRPYGPSFGNPIFSEEYQHSSVAIESAIEATHPALDLFYQMNCLKSNIAKIDGEIEALSFMRRASVMQVATLRNRYESESRLPEPPAPPAAAPAPTASPIKRNTKEPKEPPKEPKEKKPKLVKAEAPSSKVNTEGSSKAKAKETVPKTRAKAAREPSEIKTRAKSQAAPATEGTKGKGKQRAAAKPKEIVEKQETVEEPVKETAVEKKMEVVEEPAEEEGEAISWGDDDIDMEEIGATVIRLRNDQLHNQQKMRLQQDSNLRPLHYGRVALPLSYGACDYNPPVLWIYASCNLDYQ</sequence>
<feature type="compositionally biased region" description="Basic and acidic residues" evidence="1">
    <location>
        <begin position="307"/>
        <end position="328"/>
    </location>
</feature>
<gene>
    <name evidence="2" type="ORF">EST38_g13026</name>
</gene>
<feature type="region of interest" description="Disordered" evidence="1">
    <location>
        <begin position="244"/>
        <end position="388"/>
    </location>
</feature>
<dbReference type="Proteomes" id="UP000290288">
    <property type="component" value="Unassembled WGS sequence"/>
</dbReference>
<feature type="compositionally biased region" description="Basic and acidic residues" evidence="1">
    <location>
        <begin position="270"/>
        <end position="283"/>
    </location>
</feature>
<name>A0A4V1Q1U7_9AGAR</name>
<comment type="caution">
    <text evidence="2">The sequence shown here is derived from an EMBL/GenBank/DDBJ whole genome shotgun (WGS) entry which is preliminary data.</text>
</comment>
<evidence type="ECO:0000256" key="1">
    <source>
        <dbReference type="SAM" id="MobiDB-lite"/>
    </source>
</evidence>
<evidence type="ECO:0000313" key="3">
    <source>
        <dbReference type="Proteomes" id="UP000290288"/>
    </source>
</evidence>
<feature type="compositionally biased region" description="Pro residues" evidence="1">
    <location>
        <begin position="250"/>
        <end position="259"/>
    </location>
</feature>
<evidence type="ECO:0000313" key="2">
    <source>
        <dbReference type="EMBL" id="RXW12828.1"/>
    </source>
</evidence>
<feature type="compositionally biased region" description="Acidic residues" evidence="1">
    <location>
        <begin position="379"/>
        <end position="388"/>
    </location>
</feature>
<keyword evidence="3" id="KW-1185">Reference proteome</keyword>
<accession>A0A4V1Q1U7</accession>
<reference evidence="2 3" key="1">
    <citation type="submission" date="2019-01" db="EMBL/GenBank/DDBJ databases">
        <title>Draft genome sequence of Psathyrella aberdarensis IHI B618.</title>
        <authorList>
            <person name="Buettner E."/>
            <person name="Kellner H."/>
        </authorList>
    </citation>
    <scope>NUCLEOTIDE SEQUENCE [LARGE SCALE GENOMIC DNA]</scope>
    <source>
        <strain evidence="2 3">IHI B618</strain>
    </source>
</reference>
<feature type="compositionally biased region" description="Polar residues" evidence="1">
    <location>
        <begin position="137"/>
        <end position="151"/>
    </location>
</feature>
<feature type="compositionally biased region" description="Basic and acidic residues" evidence="1">
    <location>
        <begin position="352"/>
        <end position="378"/>
    </location>
</feature>
<dbReference type="EMBL" id="SDEE01001106">
    <property type="protein sequence ID" value="RXW12828.1"/>
    <property type="molecule type" value="Genomic_DNA"/>
</dbReference>
<dbReference type="AlphaFoldDB" id="A0A4V1Q1U7"/>
<protein>
    <submittedName>
        <fullName evidence="2">Uncharacterized protein</fullName>
    </submittedName>
</protein>